<dbReference type="InterPro" id="IPR002156">
    <property type="entry name" value="RNaseH_domain"/>
</dbReference>
<feature type="domain" description="RNase H type-1" evidence="1">
    <location>
        <begin position="16"/>
        <end position="57"/>
    </location>
</feature>
<proteinExistence type="predicted"/>
<sequence>MASYLGELVALLIKKILVEWAELVAFEESLKVASAINISKVIFESDCANLVNRVKNCNKVADFLCNFAIKNRCNWNFSLEYPKDIHDLIMNDAITIWITE</sequence>
<accession>A0A7J9HH86</accession>
<dbReference type="GO" id="GO:0003676">
    <property type="term" value="F:nucleic acid binding"/>
    <property type="evidence" value="ECO:0007669"/>
    <property type="project" value="InterPro"/>
</dbReference>
<dbReference type="AlphaFoldDB" id="A0A7J9HH86"/>
<dbReference type="GO" id="GO:0004523">
    <property type="term" value="F:RNA-DNA hybrid ribonuclease activity"/>
    <property type="evidence" value="ECO:0007669"/>
    <property type="project" value="InterPro"/>
</dbReference>
<dbReference type="Pfam" id="PF13456">
    <property type="entry name" value="RVT_3"/>
    <property type="match status" value="1"/>
</dbReference>
<evidence type="ECO:0000313" key="3">
    <source>
        <dbReference type="Proteomes" id="UP000593560"/>
    </source>
</evidence>
<protein>
    <recommendedName>
        <fullName evidence="1">RNase H type-1 domain-containing protein</fullName>
    </recommendedName>
</protein>
<keyword evidence="3" id="KW-1185">Reference proteome</keyword>
<feature type="non-terminal residue" evidence="2">
    <location>
        <position position="1"/>
    </location>
</feature>
<name>A0A7J9HH86_9ROSI</name>
<comment type="caution">
    <text evidence="2">The sequence shown here is derived from an EMBL/GenBank/DDBJ whole genome shotgun (WGS) entry which is preliminary data.</text>
</comment>
<dbReference type="EMBL" id="JABFAD010000009">
    <property type="protein sequence ID" value="MBA0809207.1"/>
    <property type="molecule type" value="Genomic_DNA"/>
</dbReference>
<gene>
    <name evidence="2" type="ORF">Gohar_024879</name>
</gene>
<organism evidence="2 3">
    <name type="scientific">Gossypium harknessii</name>
    <dbReference type="NCBI Taxonomy" id="34285"/>
    <lineage>
        <taxon>Eukaryota</taxon>
        <taxon>Viridiplantae</taxon>
        <taxon>Streptophyta</taxon>
        <taxon>Embryophyta</taxon>
        <taxon>Tracheophyta</taxon>
        <taxon>Spermatophyta</taxon>
        <taxon>Magnoliopsida</taxon>
        <taxon>eudicotyledons</taxon>
        <taxon>Gunneridae</taxon>
        <taxon>Pentapetalae</taxon>
        <taxon>rosids</taxon>
        <taxon>malvids</taxon>
        <taxon>Malvales</taxon>
        <taxon>Malvaceae</taxon>
        <taxon>Malvoideae</taxon>
        <taxon>Gossypium</taxon>
    </lineage>
</organism>
<dbReference type="Proteomes" id="UP000593560">
    <property type="component" value="Unassembled WGS sequence"/>
</dbReference>
<reference evidence="2 3" key="1">
    <citation type="journal article" date="2019" name="Genome Biol. Evol.">
        <title>Insights into the evolution of the New World diploid cottons (Gossypium, subgenus Houzingenia) based on genome sequencing.</title>
        <authorList>
            <person name="Grover C.E."/>
            <person name="Arick M.A. 2nd"/>
            <person name="Thrash A."/>
            <person name="Conover J.L."/>
            <person name="Sanders W.S."/>
            <person name="Peterson D.G."/>
            <person name="Frelichowski J.E."/>
            <person name="Scheffler J.A."/>
            <person name="Scheffler B.E."/>
            <person name="Wendel J.F."/>
        </authorList>
    </citation>
    <scope>NUCLEOTIDE SEQUENCE [LARGE SCALE GENOMIC DNA]</scope>
    <source>
        <strain evidence="2">0</strain>
        <tissue evidence="2">Leaf</tissue>
    </source>
</reference>
<evidence type="ECO:0000313" key="2">
    <source>
        <dbReference type="EMBL" id="MBA0809207.1"/>
    </source>
</evidence>
<evidence type="ECO:0000259" key="1">
    <source>
        <dbReference type="Pfam" id="PF13456"/>
    </source>
</evidence>
<dbReference type="OrthoDB" id="10449254at2759"/>